<evidence type="ECO:0000313" key="10">
    <source>
        <dbReference type="Proteomes" id="UP000323386"/>
    </source>
</evidence>
<feature type="region of interest" description="Disordered" evidence="7">
    <location>
        <begin position="23"/>
        <end position="45"/>
    </location>
</feature>
<protein>
    <submittedName>
        <fullName evidence="9">Uncharacterized protein</fullName>
    </submittedName>
</protein>
<dbReference type="InterPro" id="IPR008506">
    <property type="entry name" value="SND2/TMEM208"/>
</dbReference>
<evidence type="ECO:0000256" key="3">
    <source>
        <dbReference type="ARBA" id="ARBA00022692"/>
    </source>
</evidence>
<keyword evidence="3 8" id="KW-0812">Transmembrane</keyword>
<reference evidence="9 10" key="1">
    <citation type="submission" date="2018-03" db="EMBL/GenBank/DDBJ databases">
        <authorList>
            <person name="Guldener U."/>
        </authorList>
    </citation>
    <scope>NUCLEOTIDE SEQUENCE [LARGE SCALE GENOMIC DNA]</scope>
    <source>
        <strain evidence="9 10">DAOM196992</strain>
    </source>
</reference>
<evidence type="ECO:0000256" key="4">
    <source>
        <dbReference type="ARBA" id="ARBA00022824"/>
    </source>
</evidence>
<evidence type="ECO:0000256" key="7">
    <source>
        <dbReference type="SAM" id="MobiDB-lite"/>
    </source>
</evidence>
<gene>
    <name evidence="9" type="ORF">PSFLO_06582</name>
</gene>
<feature type="compositionally biased region" description="Low complexity" evidence="7">
    <location>
        <begin position="191"/>
        <end position="201"/>
    </location>
</feature>
<evidence type="ECO:0000256" key="1">
    <source>
        <dbReference type="ARBA" id="ARBA00004477"/>
    </source>
</evidence>
<feature type="transmembrane region" description="Helical" evidence="8">
    <location>
        <begin position="116"/>
        <end position="135"/>
    </location>
</feature>
<organism evidence="9 10">
    <name type="scientific">Pseudozyma flocculosa</name>
    <dbReference type="NCBI Taxonomy" id="84751"/>
    <lineage>
        <taxon>Eukaryota</taxon>
        <taxon>Fungi</taxon>
        <taxon>Dikarya</taxon>
        <taxon>Basidiomycota</taxon>
        <taxon>Ustilaginomycotina</taxon>
        <taxon>Ustilaginomycetes</taxon>
        <taxon>Ustilaginales</taxon>
        <taxon>Ustilaginaceae</taxon>
        <taxon>Pseudozyma</taxon>
    </lineage>
</organism>
<keyword evidence="5 8" id="KW-1133">Transmembrane helix</keyword>
<proteinExistence type="inferred from homology"/>
<evidence type="ECO:0000256" key="6">
    <source>
        <dbReference type="ARBA" id="ARBA00023136"/>
    </source>
</evidence>
<dbReference type="PANTHER" id="PTHR13505:SF7">
    <property type="entry name" value="TRANSMEMBRANE PROTEIN 208"/>
    <property type="match status" value="1"/>
</dbReference>
<evidence type="ECO:0000313" key="9">
    <source>
        <dbReference type="EMBL" id="SPO41100.1"/>
    </source>
</evidence>
<comment type="subcellular location">
    <subcellularLocation>
        <location evidence="1">Endoplasmic reticulum membrane</location>
        <topology evidence="1">Multi-pass membrane protein</topology>
    </subcellularLocation>
</comment>
<keyword evidence="6 8" id="KW-0472">Membrane</keyword>
<dbReference type="AlphaFoldDB" id="A0A5C3FA60"/>
<feature type="region of interest" description="Disordered" evidence="7">
    <location>
        <begin position="185"/>
        <end position="226"/>
    </location>
</feature>
<feature type="transmembrane region" description="Helical" evidence="8">
    <location>
        <begin position="141"/>
        <end position="158"/>
    </location>
</feature>
<name>A0A5C3FA60_9BASI</name>
<keyword evidence="10" id="KW-1185">Reference proteome</keyword>
<dbReference type="EMBL" id="OOIP01000024">
    <property type="protein sequence ID" value="SPO41100.1"/>
    <property type="molecule type" value="Genomic_DNA"/>
</dbReference>
<evidence type="ECO:0000256" key="2">
    <source>
        <dbReference type="ARBA" id="ARBA00009950"/>
    </source>
</evidence>
<dbReference type="GO" id="GO:0006624">
    <property type="term" value="P:vacuolar protein processing"/>
    <property type="evidence" value="ECO:0007669"/>
    <property type="project" value="TreeGrafter"/>
</dbReference>
<feature type="transmembrane region" description="Helical" evidence="8">
    <location>
        <begin position="53"/>
        <end position="74"/>
    </location>
</feature>
<accession>A0A5C3FA60</accession>
<evidence type="ECO:0000256" key="5">
    <source>
        <dbReference type="ARBA" id="ARBA00022989"/>
    </source>
</evidence>
<dbReference type="Proteomes" id="UP000323386">
    <property type="component" value="Unassembled WGS sequence"/>
</dbReference>
<sequence>MVRQSGVRFSSVSISNAHLHPSTPPYLMIRSGPNRKARGASKKTSSANATQQAVFTYGFVGVNAFHVLLRFVLLRHRLTWGHAAKYAFTEAIALLFWSQLLSAARGGEDITGARGGLTGYMVDVIYVTWFTHFLTAWMGRWGWWVYAVIPMYAIYVAYQKVLLPYVFKGQSPFAALSNLFSSSSRTGAGGNAAAAAAAQGQPTSKRQAKLQARADRGDPRVQVRRR</sequence>
<evidence type="ECO:0000256" key="8">
    <source>
        <dbReference type="SAM" id="Phobius"/>
    </source>
</evidence>
<dbReference type="Pfam" id="PF05620">
    <property type="entry name" value="TMEM208_SND2"/>
    <property type="match status" value="1"/>
</dbReference>
<dbReference type="GO" id="GO:0005773">
    <property type="term" value="C:vacuole"/>
    <property type="evidence" value="ECO:0007669"/>
    <property type="project" value="GOC"/>
</dbReference>
<dbReference type="GO" id="GO:0005789">
    <property type="term" value="C:endoplasmic reticulum membrane"/>
    <property type="evidence" value="ECO:0007669"/>
    <property type="project" value="UniProtKB-SubCell"/>
</dbReference>
<feature type="compositionally biased region" description="Basic and acidic residues" evidence="7">
    <location>
        <begin position="212"/>
        <end position="226"/>
    </location>
</feature>
<keyword evidence="4" id="KW-0256">Endoplasmic reticulum</keyword>
<dbReference type="OrthoDB" id="10012212at2759"/>
<dbReference type="PANTHER" id="PTHR13505">
    <property type="entry name" value="TRANSMEMBRANE PROTEIN 208"/>
    <property type="match status" value="1"/>
</dbReference>
<comment type="similarity">
    <text evidence="2">Belongs to the TMEM208 family.</text>
</comment>